<dbReference type="RefSeq" id="WP_171433031.1">
    <property type="nucleotide sequence ID" value="NZ_JABFJV010000012.1"/>
</dbReference>
<evidence type="ECO:0000313" key="2">
    <source>
        <dbReference type="Proteomes" id="UP000563426"/>
    </source>
</evidence>
<dbReference type="Proteomes" id="UP000563426">
    <property type="component" value="Unassembled WGS sequence"/>
</dbReference>
<protein>
    <submittedName>
        <fullName evidence="1">Uncharacterized protein</fullName>
    </submittedName>
</protein>
<comment type="caution">
    <text evidence="1">The sequence shown here is derived from an EMBL/GenBank/DDBJ whole genome shotgun (WGS) entry which is preliminary data.</text>
</comment>
<accession>A0A7Y4NQM7</accession>
<reference evidence="1 2" key="1">
    <citation type="submission" date="2020-05" db="EMBL/GenBank/DDBJ databases">
        <authorList>
            <person name="Whitworth D."/>
        </authorList>
    </citation>
    <scope>NUCLEOTIDE SEQUENCE [LARGE SCALE GENOMIC DNA]</scope>
    <source>
        <strain evidence="1 2">AB043B</strain>
    </source>
</reference>
<gene>
    <name evidence="1" type="ORF">HMI49_03765</name>
</gene>
<dbReference type="EMBL" id="JABFJV010000012">
    <property type="protein sequence ID" value="NOK32318.1"/>
    <property type="molecule type" value="Genomic_DNA"/>
</dbReference>
<name>A0A7Y4NQM7_9BACT</name>
<sequence>MDYIITGIDPDWLKSRIESYEVRPIIVQPRVGRVVGTAQMWRWEDVARAILNGKTFMTATKAANGNWDIGAEVDVILRSKSDHTAADNLDNLPQV</sequence>
<evidence type="ECO:0000313" key="1">
    <source>
        <dbReference type="EMBL" id="NOK32318.1"/>
    </source>
</evidence>
<dbReference type="AlphaFoldDB" id="A0A7Y4NQM7"/>
<organism evidence="1 2">
    <name type="scientific">Corallococcus exercitus</name>
    <dbReference type="NCBI Taxonomy" id="2316736"/>
    <lineage>
        <taxon>Bacteria</taxon>
        <taxon>Pseudomonadati</taxon>
        <taxon>Myxococcota</taxon>
        <taxon>Myxococcia</taxon>
        <taxon>Myxococcales</taxon>
        <taxon>Cystobacterineae</taxon>
        <taxon>Myxococcaceae</taxon>
        <taxon>Corallococcus</taxon>
    </lineage>
</organism>
<keyword evidence="2" id="KW-1185">Reference proteome</keyword>
<proteinExistence type="predicted"/>